<accession>A0A8T9BRY2</accession>
<gene>
    <name evidence="2" type="ORF">LARI1_G001968</name>
</gene>
<dbReference type="Proteomes" id="UP000469559">
    <property type="component" value="Unassembled WGS sequence"/>
</dbReference>
<dbReference type="AlphaFoldDB" id="A0A8T9BRY2"/>
<proteinExistence type="predicted"/>
<reference evidence="2 3" key="1">
    <citation type="submission" date="2018-05" db="EMBL/GenBank/DDBJ databases">
        <title>Whole genome sequencing for identification of molecular markers to develop diagnostic detection tools for the regulated plant pathogen Lachnellula willkommii.</title>
        <authorList>
            <person name="Giroux E."/>
            <person name="Bilodeau G."/>
        </authorList>
    </citation>
    <scope>NUCLEOTIDE SEQUENCE [LARGE SCALE GENOMIC DNA]</scope>
    <source>
        <strain evidence="2 3">CBS 203.66</strain>
    </source>
</reference>
<comment type="caution">
    <text evidence="2">The sequence shown here is derived from an EMBL/GenBank/DDBJ whole genome shotgun (WGS) entry which is preliminary data.</text>
</comment>
<organism evidence="2 3">
    <name type="scientific">Lachnellula arida</name>
    <dbReference type="NCBI Taxonomy" id="1316785"/>
    <lineage>
        <taxon>Eukaryota</taxon>
        <taxon>Fungi</taxon>
        <taxon>Dikarya</taxon>
        <taxon>Ascomycota</taxon>
        <taxon>Pezizomycotina</taxon>
        <taxon>Leotiomycetes</taxon>
        <taxon>Helotiales</taxon>
        <taxon>Lachnaceae</taxon>
        <taxon>Lachnellula</taxon>
    </lineage>
</organism>
<evidence type="ECO:0000313" key="2">
    <source>
        <dbReference type="EMBL" id="TVY21099.1"/>
    </source>
</evidence>
<evidence type="ECO:0000259" key="1">
    <source>
        <dbReference type="Pfam" id="PF20237"/>
    </source>
</evidence>
<keyword evidence="3" id="KW-1185">Reference proteome</keyword>
<name>A0A8T9BRY2_9HELO</name>
<protein>
    <recommendedName>
        <fullName evidence="1">DUF6594 domain-containing protein</fullName>
    </recommendedName>
</protein>
<dbReference type="EMBL" id="QGMF01000027">
    <property type="protein sequence ID" value="TVY21099.1"/>
    <property type="molecule type" value="Genomic_DNA"/>
</dbReference>
<dbReference type="PANTHER" id="PTHR34502">
    <property type="entry name" value="DUF6594 DOMAIN-CONTAINING PROTEIN-RELATED"/>
    <property type="match status" value="1"/>
</dbReference>
<feature type="domain" description="DUF6594" evidence="1">
    <location>
        <begin position="15"/>
        <end position="94"/>
    </location>
</feature>
<evidence type="ECO:0000313" key="3">
    <source>
        <dbReference type="Proteomes" id="UP000469559"/>
    </source>
</evidence>
<dbReference type="Pfam" id="PF20237">
    <property type="entry name" value="DUF6594"/>
    <property type="match status" value="1"/>
</dbReference>
<sequence length="158" mass="18538">MSQRKVKLENFKQGYPRLAAFQNLDKNFSFLKRFDNLHMRVLLEKQDHLVELENKLHQCDDAETVRLNLASRRQDSNQERRQILQQIETALGSYVRSESTCFVGSLEDEDYVTLRPDEPDTAGLEALLEMSLKAFPKLFKHISSSQVRLCYPHWMFTS</sequence>
<dbReference type="PANTHER" id="PTHR34502:SF3">
    <property type="entry name" value="DUF6594 DOMAIN-CONTAINING PROTEIN"/>
    <property type="match status" value="1"/>
</dbReference>
<dbReference type="InterPro" id="IPR046529">
    <property type="entry name" value="DUF6594"/>
</dbReference>
<dbReference type="OrthoDB" id="3533814at2759"/>